<comment type="caution">
    <text evidence="3">The sequence shown here is derived from an EMBL/GenBank/DDBJ whole genome shotgun (WGS) entry which is preliminary data.</text>
</comment>
<gene>
    <name evidence="3" type="ORF">J7W16_05730</name>
</gene>
<evidence type="ECO:0000259" key="1">
    <source>
        <dbReference type="Pfam" id="PF03413"/>
    </source>
</evidence>
<proteinExistence type="predicted"/>
<reference evidence="3" key="1">
    <citation type="submission" date="2021-03" db="EMBL/GenBank/DDBJ databases">
        <title>Bacillus suaedae sp. nov., isolated from Suaeda aralocaspica.</title>
        <authorList>
            <person name="Lei R.F.R."/>
        </authorList>
    </citation>
    <scope>NUCLEOTIDE SEQUENCE</scope>
    <source>
        <strain evidence="3">YZJH907-2</strain>
    </source>
</reference>
<feature type="domain" description="Cell wall elongation regulator TseB-like" evidence="2">
    <location>
        <begin position="45"/>
        <end position="81"/>
    </location>
</feature>
<name>A0A940WUQ8_9BACI</name>
<dbReference type="RefSeq" id="WP_210596316.1">
    <property type="nucleotide sequence ID" value="NZ_JAGKSQ010000002.1"/>
</dbReference>
<organism evidence="3 4">
    <name type="scientific">Halalkalibacter suaedae</name>
    <dbReference type="NCBI Taxonomy" id="2822140"/>
    <lineage>
        <taxon>Bacteria</taxon>
        <taxon>Bacillati</taxon>
        <taxon>Bacillota</taxon>
        <taxon>Bacilli</taxon>
        <taxon>Bacillales</taxon>
        <taxon>Bacillaceae</taxon>
        <taxon>Halalkalibacter</taxon>
    </lineage>
</organism>
<dbReference type="EMBL" id="JAGKSQ010000002">
    <property type="protein sequence ID" value="MBP3950628.1"/>
    <property type="molecule type" value="Genomic_DNA"/>
</dbReference>
<keyword evidence="4" id="KW-1185">Reference proteome</keyword>
<sequence>MKKWIILSCLVVVLIIAGLSVYAYQVVRGPLVHQYEQVERYIYGQGLLETINEISYYHGTEAYYVVEGLDEEEKNLFIWVSDAFNNVYEAEAADGISEEEAIAIVNNEEEIKEIVSIRLGYERKRPVYEVTFTHENNRKGYYYLDFKDGSIIKHYTLRVE</sequence>
<dbReference type="Proteomes" id="UP000678228">
    <property type="component" value="Unassembled WGS sequence"/>
</dbReference>
<dbReference type="Gene3D" id="3.10.450.40">
    <property type="match status" value="2"/>
</dbReference>
<protein>
    <submittedName>
        <fullName evidence="3">DUF5590 domain-containing protein</fullName>
    </submittedName>
</protein>
<dbReference type="Pfam" id="PF17881">
    <property type="entry name" value="TseB"/>
    <property type="match status" value="1"/>
</dbReference>
<dbReference type="AlphaFoldDB" id="A0A940WUQ8"/>
<dbReference type="InterPro" id="IPR025711">
    <property type="entry name" value="PepSY"/>
</dbReference>
<dbReference type="SUPFAM" id="SSF54403">
    <property type="entry name" value="Cystatin/monellin"/>
    <property type="match status" value="2"/>
</dbReference>
<dbReference type="InterPro" id="IPR046350">
    <property type="entry name" value="Cystatin_sf"/>
</dbReference>
<evidence type="ECO:0000313" key="4">
    <source>
        <dbReference type="Proteomes" id="UP000678228"/>
    </source>
</evidence>
<evidence type="ECO:0000259" key="2">
    <source>
        <dbReference type="Pfam" id="PF17881"/>
    </source>
</evidence>
<dbReference type="InterPro" id="IPR041401">
    <property type="entry name" value="TseB-like_dom"/>
</dbReference>
<evidence type="ECO:0000313" key="3">
    <source>
        <dbReference type="EMBL" id="MBP3950628.1"/>
    </source>
</evidence>
<dbReference type="Pfam" id="PF03413">
    <property type="entry name" value="PepSY"/>
    <property type="match status" value="1"/>
</dbReference>
<accession>A0A940WUQ8</accession>
<feature type="domain" description="PepSY" evidence="1">
    <location>
        <begin position="96"/>
        <end position="154"/>
    </location>
</feature>